<gene>
    <name evidence="8" type="primary">FAM8A1</name>
</gene>
<reference evidence="8" key="1">
    <citation type="submission" date="2025-08" db="UniProtKB">
        <authorList>
            <consortium name="RefSeq"/>
        </authorList>
    </citation>
    <scope>IDENTIFICATION</scope>
    <source>
        <tissue evidence="8">Sperm</tissue>
    </source>
</reference>
<dbReference type="PANTHER" id="PTHR13659:SF5">
    <property type="entry name" value="PROTEIN FAM8A1"/>
    <property type="match status" value="1"/>
</dbReference>
<feature type="region of interest" description="Disordered" evidence="5">
    <location>
        <begin position="1"/>
        <end position="56"/>
    </location>
</feature>
<dbReference type="PANTHER" id="PTHR13659">
    <property type="entry name" value="AUTOSOMAL HIGHLY CONSERVED PROTEIN"/>
    <property type="match status" value="1"/>
</dbReference>
<keyword evidence="3" id="KW-1133">Transmembrane helix</keyword>
<evidence type="ECO:0000256" key="4">
    <source>
        <dbReference type="ARBA" id="ARBA00023136"/>
    </source>
</evidence>
<keyword evidence="7" id="KW-1185">Reference proteome</keyword>
<dbReference type="CTD" id="51439"/>
<name>A0AAJ7TGA5_PETMA</name>
<dbReference type="InterPro" id="IPR010432">
    <property type="entry name" value="RDD"/>
</dbReference>
<evidence type="ECO:0000256" key="2">
    <source>
        <dbReference type="ARBA" id="ARBA00022692"/>
    </source>
</evidence>
<evidence type="ECO:0000256" key="5">
    <source>
        <dbReference type="SAM" id="MobiDB-lite"/>
    </source>
</evidence>
<dbReference type="Proteomes" id="UP001318040">
    <property type="component" value="Chromosome 27"/>
</dbReference>
<dbReference type="Pfam" id="PF06271">
    <property type="entry name" value="RDD"/>
    <property type="match status" value="1"/>
</dbReference>
<evidence type="ECO:0000259" key="6">
    <source>
        <dbReference type="Pfam" id="PF06271"/>
    </source>
</evidence>
<dbReference type="InterPro" id="IPR039871">
    <property type="entry name" value="FAM8A1"/>
</dbReference>
<accession>A0AAJ7TGA5</accession>
<comment type="subcellular location">
    <subcellularLocation>
        <location evidence="1">Membrane</location>
        <topology evidence="1">Multi-pass membrane protein</topology>
    </subcellularLocation>
</comment>
<evidence type="ECO:0000313" key="7">
    <source>
        <dbReference type="Proteomes" id="UP001318040"/>
    </source>
</evidence>
<evidence type="ECO:0000256" key="1">
    <source>
        <dbReference type="ARBA" id="ARBA00004141"/>
    </source>
</evidence>
<dbReference type="AlphaFoldDB" id="A0AAJ7TGA5"/>
<feature type="compositionally biased region" description="Low complexity" evidence="5">
    <location>
        <begin position="124"/>
        <end position="140"/>
    </location>
</feature>
<feature type="compositionally biased region" description="Low complexity" evidence="5">
    <location>
        <begin position="45"/>
        <end position="56"/>
    </location>
</feature>
<dbReference type="KEGG" id="pmrn:116946548"/>
<feature type="region of interest" description="Disordered" evidence="5">
    <location>
        <begin position="117"/>
        <end position="143"/>
    </location>
</feature>
<sequence length="326" mass="35398">MADESGRPVKNPQPCSSSSNGKKDENKLDSRTRSPIPSRAHRIASSSPSSPSSSTSSSFQYVQRLRQWLDLCYAQTLAWQVMQYPPWAYVYPGAAGGTPPACHGYQQQQHAVGVVPVQSHGSPADRQQQQQRQPGAQGAANILTGQGGHQAGRQFTVPTLTRRLAAEAVDFLILCCFKVSVTVGILYRSGIKDPSDFALHLLLEDINEETSVEEIQRMIIVALVYRLLVCLYEWICVWGIGGATPGKFLLGMRVLSCDSCVTVQADRVLLLNPTNVGMAASAVRSVIKNISIAAFLPALTTVFFNQHNRAGYDVVAGTVVVRTDVP</sequence>
<keyword evidence="4" id="KW-0472">Membrane</keyword>
<proteinExistence type="predicted"/>
<evidence type="ECO:0000256" key="3">
    <source>
        <dbReference type="ARBA" id="ARBA00022989"/>
    </source>
</evidence>
<feature type="domain" description="RDD" evidence="6">
    <location>
        <begin position="157"/>
        <end position="317"/>
    </location>
</feature>
<protein>
    <submittedName>
        <fullName evidence="8">Protein FAM8A1</fullName>
    </submittedName>
</protein>
<dbReference type="GO" id="GO:0016020">
    <property type="term" value="C:membrane"/>
    <property type="evidence" value="ECO:0007669"/>
    <property type="project" value="UniProtKB-SubCell"/>
</dbReference>
<keyword evidence="2" id="KW-0812">Transmembrane</keyword>
<feature type="compositionally biased region" description="Basic and acidic residues" evidence="5">
    <location>
        <begin position="21"/>
        <end position="32"/>
    </location>
</feature>
<evidence type="ECO:0000313" key="8">
    <source>
        <dbReference type="RefSeq" id="XP_032817423.1"/>
    </source>
</evidence>
<dbReference type="RefSeq" id="XP_032817423.1">
    <property type="nucleotide sequence ID" value="XM_032961532.1"/>
</dbReference>
<organism evidence="7 8">
    <name type="scientific">Petromyzon marinus</name>
    <name type="common">Sea lamprey</name>
    <dbReference type="NCBI Taxonomy" id="7757"/>
    <lineage>
        <taxon>Eukaryota</taxon>
        <taxon>Metazoa</taxon>
        <taxon>Chordata</taxon>
        <taxon>Craniata</taxon>
        <taxon>Vertebrata</taxon>
        <taxon>Cyclostomata</taxon>
        <taxon>Hyperoartia</taxon>
        <taxon>Petromyzontiformes</taxon>
        <taxon>Petromyzontidae</taxon>
        <taxon>Petromyzon</taxon>
    </lineage>
</organism>